<proteinExistence type="predicted"/>
<dbReference type="EMBL" id="LGRX02006821">
    <property type="protein sequence ID" value="KAK3276031.1"/>
    <property type="molecule type" value="Genomic_DNA"/>
</dbReference>
<feature type="region of interest" description="Disordered" evidence="1">
    <location>
        <begin position="142"/>
        <end position="169"/>
    </location>
</feature>
<organism evidence="3 4">
    <name type="scientific">Cymbomonas tetramitiformis</name>
    <dbReference type="NCBI Taxonomy" id="36881"/>
    <lineage>
        <taxon>Eukaryota</taxon>
        <taxon>Viridiplantae</taxon>
        <taxon>Chlorophyta</taxon>
        <taxon>Pyramimonadophyceae</taxon>
        <taxon>Pyramimonadales</taxon>
        <taxon>Pyramimonadaceae</taxon>
        <taxon>Cymbomonas</taxon>
    </lineage>
</organism>
<evidence type="ECO:0008006" key="5">
    <source>
        <dbReference type="Google" id="ProtNLM"/>
    </source>
</evidence>
<evidence type="ECO:0000313" key="3">
    <source>
        <dbReference type="EMBL" id="KAK3276031.1"/>
    </source>
</evidence>
<reference evidence="3 4" key="1">
    <citation type="journal article" date="2015" name="Genome Biol. Evol.">
        <title>Comparative Genomics of a Bacterivorous Green Alga Reveals Evolutionary Causalities and Consequences of Phago-Mixotrophic Mode of Nutrition.</title>
        <authorList>
            <person name="Burns J.A."/>
            <person name="Paasch A."/>
            <person name="Narechania A."/>
            <person name="Kim E."/>
        </authorList>
    </citation>
    <scope>NUCLEOTIDE SEQUENCE [LARGE SCALE GENOMIC DNA]</scope>
    <source>
        <strain evidence="3 4">PLY_AMNH</strain>
    </source>
</reference>
<dbReference type="AlphaFoldDB" id="A0AAE0L8H6"/>
<keyword evidence="4" id="KW-1185">Reference proteome</keyword>
<feature type="transmembrane region" description="Helical" evidence="2">
    <location>
        <begin position="65"/>
        <end position="85"/>
    </location>
</feature>
<feature type="compositionally biased region" description="Polar residues" evidence="1">
    <location>
        <begin position="13"/>
        <end position="27"/>
    </location>
</feature>
<evidence type="ECO:0000256" key="2">
    <source>
        <dbReference type="SAM" id="Phobius"/>
    </source>
</evidence>
<keyword evidence="2" id="KW-0472">Membrane</keyword>
<feature type="compositionally biased region" description="Basic and acidic residues" evidence="1">
    <location>
        <begin position="142"/>
        <end position="152"/>
    </location>
</feature>
<name>A0AAE0L8H6_9CHLO</name>
<protein>
    <recommendedName>
        <fullName evidence="5">Transmembrane protein</fullName>
    </recommendedName>
</protein>
<evidence type="ECO:0000256" key="1">
    <source>
        <dbReference type="SAM" id="MobiDB-lite"/>
    </source>
</evidence>
<keyword evidence="2" id="KW-1133">Transmembrane helix</keyword>
<comment type="caution">
    <text evidence="3">The sequence shown here is derived from an EMBL/GenBank/DDBJ whole genome shotgun (WGS) entry which is preliminary data.</text>
</comment>
<evidence type="ECO:0000313" key="4">
    <source>
        <dbReference type="Proteomes" id="UP001190700"/>
    </source>
</evidence>
<accession>A0AAE0L8H6</accession>
<feature type="region of interest" description="Disordered" evidence="1">
    <location>
        <begin position="1"/>
        <end position="27"/>
    </location>
</feature>
<dbReference type="Proteomes" id="UP001190700">
    <property type="component" value="Unassembled WGS sequence"/>
</dbReference>
<gene>
    <name evidence="3" type="ORF">CYMTET_15874</name>
</gene>
<keyword evidence="2" id="KW-0812">Transmembrane</keyword>
<sequence>MSEEDDGEGSAPGTPSSVMSKAKSSMGSALESLMRRSSALMNLPMARRRCNVDGEQGAGAAAPGALPSAAALASVGLYLLLYCLWGKHSKRRPRNPSAVKTFRKRLDLDSGSEAEQLARVRTVGLERRWFFSKDDPAVFTDRRRREQEDVKKGRLRPSMSTKTRELPAK</sequence>